<dbReference type="AlphaFoldDB" id="A0A4Z0D4Z3"/>
<dbReference type="Pfam" id="PF01467">
    <property type="entry name" value="CTP_transf_like"/>
    <property type="match status" value="1"/>
</dbReference>
<comment type="subcellular location">
    <subcellularLocation>
        <location evidence="9">Cytoplasm</location>
    </subcellularLocation>
</comment>
<proteinExistence type="inferred from homology"/>
<dbReference type="UniPathway" id="UPA00241">
    <property type="reaction ID" value="UER00355"/>
</dbReference>
<evidence type="ECO:0000259" key="10">
    <source>
        <dbReference type="Pfam" id="PF01467"/>
    </source>
</evidence>
<dbReference type="InterPro" id="IPR004821">
    <property type="entry name" value="Cyt_trans-like"/>
</dbReference>
<dbReference type="InterPro" id="IPR014729">
    <property type="entry name" value="Rossmann-like_a/b/a_fold"/>
</dbReference>
<evidence type="ECO:0000256" key="8">
    <source>
        <dbReference type="ARBA" id="ARBA00029346"/>
    </source>
</evidence>
<organism evidence="11 12">
    <name type="scientific">Soehngenia longivitae</name>
    <dbReference type="NCBI Taxonomy" id="2562294"/>
    <lineage>
        <taxon>Bacteria</taxon>
        <taxon>Bacillati</taxon>
        <taxon>Bacillota</taxon>
        <taxon>Tissierellia</taxon>
        <taxon>Tissierellales</taxon>
        <taxon>Tissierellaceae</taxon>
        <taxon>Soehngenia</taxon>
    </lineage>
</organism>
<evidence type="ECO:0000313" key="11">
    <source>
        <dbReference type="EMBL" id="TFZ39584.1"/>
    </source>
</evidence>
<dbReference type="GO" id="GO:0004595">
    <property type="term" value="F:pantetheine-phosphate adenylyltransferase activity"/>
    <property type="evidence" value="ECO:0007669"/>
    <property type="project" value="UniProtKB-UniRule"/>
</dbReference>
<keyword evidence="12" id="KW-1185">Reference proteome</keyword>
<comment type="function">
    <text evidence="9">Reversibly transfers an adenylyl group from ATP to 4'-phosphopantetheine, yielding dephospho-CoA (dPCoA) and pyrophosphate.</text>
</comment>
<dbReference type="OrthoDB" id="9806661at2"/>
<evidence type="ECO:0000256" key="5">
    <source>
        <dbReference type="ARBA" id="ARBA00022840"/>
    </source>
</evidence>
<feature type="binding site" evidence="9">
    <location>
        <position position="16"/>
    </location>
    <ligand>
        <name>ATP</name>
        <dbReference type="ChEBI" id="CHEBI:30616"/>
    </ligand>
</feature>
<evidence type="ECO:0000256" key="9">
    <source>
        <dbReference type="HAMAP-Rule" id="MF_00151"/>
    </source>
</evidence>
<reference evidence="11 12" key="1">
    <citation type="submission" date="2019-03" db="EMBL/GenBank/DDBJ databases">
        <title>Draft genome sequence data and analysis of a Fermenting Bacterium, Soehngenia longevitae strain 1933PT, isolated from petroleum reservoir in Azerbaijan.</title>
        <authorList>
            <person name="Grouzdev D.S."/>
            <person name="Bidzhieva S.K."/>
            <person name="Sokolova D.S."/>
            <person name="Tourova T.P."/>
            <person name="Poltaraus A.B."/>
            <person name="Nazina T.N."/>
        </authorList>
    </citation>
    <scope>NUCLEOTIDE SEQUENCE [LARGE SCALE GENOMIC DNA]</scope>
    <source>
        <strain evidence="11 12">1933P</strain>
    </source>
</reference>
<dbReference type="Gene3D" id="3.40.50.620">
    <property type="entry name" value="HUPs"/>
    <property type="match status" value="1"/>
</dbReference>
<dbReference type="HAMAP" id="MF_00151">
    <property type="entry name" value="PPAT_bact"/>
    <property type="match status" value="1"/>
</dbReference>
<dbReference type="GO" id="GO:0005524">
    <property type="term" value="F:ATP binding"/>
    <property type="evidence" value="ECO:0007669"/>
    <property type="project" value="UniProtKB-KW"/>
</dbReference>
<keyword evidence="1 9" id="KW-0963">Cytoplasm</keyword>
<feature type="domain" description="Cytidyltransferase-like" evidence="10">
    <location>
        <begin position="4"/>
        <end position="132"/>
    </location>
</feature>
<keyword evidence="2 9" id="KW-0808">Transferase</keyword>
<dbReference type="CDD" id="cd02163">
    <property type="entry name" value="PPAT"/>
    <property type="match status" value="1"/>
</dbReference>
<keyword evidence="5 9" id="KW-0067">ATP-binding</keyword>
<keyword evidence="4 9" id="KW-0547">Nucleotide-binding</keyword>
<name>A0A4Z0D4Z3_9FIRM</name>
<evidence type="ECO:0000256" key="1">
    <source>
        <dbReference type="ARBA" id="ARBA00022490"/>
    </source>
</evidence>
<dbReference type="NCBIfam" id="TIGR01510">
    <property type="entry name" value="coaD_prev_kdtB"/>
    <property type="match status" value="1"/>
</dbReference>
<keyword evidence="6 9" id="KW-0460">Magnesium</keyword>
<feature type="binding site" evidence="9">
    <location>
        <begin position="87"/>
        <end position="89"/>
    </location>
    <ligand>
        <name>ATP</name>
        <dbReference type="ChEBI" id="CHEBI:30616"/>
    </ligand>
</feature>
<evidence type="ECO:0000313" key="12">
    <source>
        <dbReference type="Proteomes" id="UP000298381"/>
    </source>
</evidence>
<keyword evidence="3 9" id="KW-0548">Nucleotidyltransferase</keyword>
<comment type="subunit">
    <text evidence="9">Homohexamer.</text>
</comment>
<accession>A0A4Z0D4Z3</accession>
<comment type="caution">
    <text evidence="11">The sequence shown here is derived from an EMBL/GenBank/DDBJ whole genome shotgun (WGS) entry which is preliminary data.</text>
</comment>
<evidence type="ECO:0000256" key="3">
    <source>
        <dbReference type="ARBA" id="ARBA00022695"/>
    </source>
</evidence>
<dbReference type="GO" id="GO:0015937">
    <property type="term" value="P:coenzyme A biosynthetic process"/>
    <property type="evidence" value="ECO:0007669"/>
    <property type="project" value="UniProtKB-UniRule"/>
</dbReference>
<evidence type="ECO:0000256" key="2">
    <source>
        <dbReference type="ARBA" id="ARBA00022679"/>
    </source>
</evidence>
<sequence>MKVIYPGSFDPITFGHLDIIKRCSQKFDKTVIAVLNNQNKNSLFSVEERIDLIKEVTRDIDNIEVLSFSGLLTEFAKSIDCPTIIRGLRAVSDYEYELQMALINKKSYPDLETLFMVASSDVSFLSSSIIKEIASYGGDVKCFVPKVVENALVKKYEGRV</sequence>
<gene>
    <name evidence="9 11" type="primary">coaD</name>
    <name evidence="11" type="ORF">E4100_08145</name>
</gene>
<feature type="binding site" evidence="9">
    <location>
        <position position="40"/>
    </location>
    <ligand>
        <name>substrate</name>
    </ligand>
</feature>
<dbReference type="RefSeq" id="WP_135271548.1">
    <property type="nucleotide sequence ID" value="NZ_SRIB01000011.1"/>
</dbReference>
<dbReference type="PANTHER" id="PTHR21342:SF1">
    <property type="entry name" value="PHOSPHOPANTETHEINE ADENYLYLTRANSFERASE"/>
    <property type="match status" value="1"/>
</dbReference>
<feature type="binding site" evidence="9">
    <location>
        <position position="86"/>
    </location>
    <ligand>
        <name>substrate</name>
    </ligand>
</feature>
<dbReference type="GO" id="GO:0005737">
    <property type="term" value="C:cytoplasm"/>
    <property type="evidence" value="ECO:0007669"/>
    <property type="project" value="UniProtKB-SubCell"/>
</dbReference>
<dbReference type="Proteomes" id="UP000298381">
    <property type="component" value="Unassembled WGS sequence"/>
</dbReference>
<comment type="catalytic activity">
    <reaction evidence="8 9">
        <text>(R)-4'-phosphopantetheine + ATP + H(+) = 3'-dephospho-CoA + diphosphate</text>
        <dbReference type="Rhea" id="RHEA:19801"/>
        <dbReference type="ChEBI" id="CHEBI:15378"/>
        <dbReference type="ChEBI" id="CHEBI:30616"/>
        <dbReference type="ChEBI" id="CHEBI:33019"/>
        <dbReference type="ChEBI" id="CHEBI:57328"/>
        <dbReference type="ChEBI" id="CHEBI:61723"/>
        <dbReference type="EC" id="2.7.7.3"/>
    </reaction>
</comment>
<feature type="binding site" evidence="9">
    <location>
        <position position="8"/>
    </location>
    <ligand>
        <name>substrate</name>
    </ligand>
</feature>
<evidence type="ECO:0000256" key="7">
    <source>
        <dbReference type="ARBA" id="ARBA00022993"/>
    </source>
</evidence>
<feature type="binding site" evidence="9">
    <location>
        <begin position="8"/>
        <end position="9"/>
    </location>
    <ligand>
        <name>ATP</name>
        <dbReference type="ChEBI" id="CHEBI:30616"/>
    </ligand>
</feature>
<feature type="binding site" evidence="9">
    <location>
        <begin position="122"/>
        <end position="128"/>
    </location>
    <ligand>
        <name>ATP</name>
        <dbReference type="ChEBI" id="CHEBI:30616"/>
    </ligand>
</feature>
<feature type="binding site" evidence="9">
    <location>
        <position position="97"/>
    </location>
    <ligand>
        <name>ATP</name>
        <dbReference type="ChEBI" id="CHEBI:30616"/>
    </ligand>
</feature>
<dbReference type="SUPFAM" id="SSF52374">
    <property type="entry name" value="Nucleotidylyl transferase"/>
    <property type="match status" value="1"/>
</dbReference>
<protein>
    <recommendedName>
        <fullName evidence="9">Phosphopantetheine adenylyltransferase</fullName>
        <ecNumber evidence="9">2.7.7.3</ecNumber>
    </recommendedName>
    <alternativeName>
        <fullName evidence="9">Dephospho-CoA pyrophosphorylase</fullName>
    </alternativeName>
    <alternativeName>
        <fullName evidence="9">Pantetheine-phosphate adenylyltransferase</fullName>
        <shortName evidence="9">PPAT</shortName>
    </alternativeName>
</protein>
<keyword evidence="7 9" id="KW-0173">Coenzyme A biosynthesis</keyword>
<comment type="similarity">
    <text evidence="9">Belongs to the bacterial CoaD family.</text>
</comment>
<dbReference type="PRINTS" id="PR01020">
    <property type="entry name" value="LPSBIOSNTHSS"/>
</dbReference>
<comment type="cofactor">
    <cofactor evidence="9">
        <name>Mg(2+)</name>
        <dbReference type="ChEBI" id="CHEBI:18420"/>
    </cofactor>
</comment>
<dbReference type="EC" id="2.7.7.3" evidence="9"/>
<dbReference type="EMBL" id="SRIB01000011">
    <property type="protein sequence ID" value="TFZ39584.1"/>
    <property type="molecule type" value="Genomic_DNA"/>
</dbReference>
<feature type="binding site" evidence="9">
    <location>
        <position position="72"/>
    </location>
    <ligand>
        <name>substrate</name>
    </ligand>
</feature>
<dbReference type="InterPro" id="IPR001980">
    <property type="entry name" value="PPAT"/>
</dbReference>
<evidence type="ECO:0000256" key="6">
    <source>
        <dbReference type="ARBA" id="ARBA00022842"/>
    </source>
</evidence>
<dbReference type="NCBIfam" id="TIGR00125">
    <property type="entry name" value="cyt_tran_rel"/>
    <property type="match status" value="1"/>
</dbReference>
<evidence type="ECO:0000256" key="4">
    <source>
        <dbReference type="ARBA" id="ARBA00022741"/>
    </source>
</evidence>
<comment type="pathway">
    <text evidence="9">Cofactor biosynthesis; coenzyme A biosynthesis; CoA from (R)-pantothenate: step 4/5.</text>
</comment>
<feature type="site" description="Transition state stabilizer" evidence="9">
    <location>
        <position position="16"/>
    </location>
</feature>
<dbReference type="PANTHER" id="PTHR21342">
    <property type="entry name" value="PHOSPHOPANTETHEINE ADENYLYLTRANSFERASE"/>
    <property type="match status" value="1"/>
</dbReference>